<evidence type="ECO:0000313" key="3">
    <source>
        <dbReference type="Proteomes" id="UP000028700"/>
    </source>
</evidence>
<dbReference type="eggNOG" id="COG1503">
    <property type="taxonomic scope" value="Bacteria"/>
</dbReference>
<evidence type="ECO:0000313" key="2">
    <source>
        <dbReference type="EMBL" id="GAK48431.1"/>
    </source>
</evidence>
<accession>A0A081BK63</accession>
<dbReference type="RefSeq" id="WP_034529011.1">
    <property type="nucleotide sequence ID" value="NZ_BBJM01000030.1"/>
</dbReference>
<comment type="caution">
    <text evidence="2">The sequence shown here is derived from an EMBL/GenBank/DDBJ whole genome shotgun (WGS) entry which is preliminary data.</text>
</comment>
<organism evidence="2 3">
    <name type="scientific">Secundilactobacillus oryzae JCM 18671</name>
    <dbReference type="NCBI Taxonomy" id="1291743"/>
    <lineage>
        <taxon>Bacteria</taxon>
        <taxon>Bacillati</taxon>
        <taxon>Bacillota</taxon>
        <taxon>Bacilli</taxon>
        <taxon>Lactobacillales</taxon>
        <taxon>Lactobacillaceae</taxon>
        <taxon>Secundilactobacillus</taxon>
    </lineage>
</organism>
<dbReference type="STRING" id="1291743.LOSG293_300020"/>
<evidence type="ECO:0000259" key="1">
    <source>
        <dbReference type="Pfam" id="PF18848"/>
    </source>
</evidence>
<name>A0A081BK63_9LACO</name>
<dbReference type="OrthoDB" id="4393931at2"/>
<keyword evidence="3" id="KW-1185">Reference proteome</keyword>
<protein>
    <recommendedName>
        <fullName evidence="1">Bacterial archaeo-eukaryotic release factor family 6 domain-containing protein</fullName>
    </recommendedName>
</protein>
<dbReference type="AlphaFoldDB" id="A0A081BK63"/>
<feature type="domain" description="Bacterial archaeo-eukaryotic release factor family 6" evidence="1">
    <location>
        <begin position="126"/>
        <end position="269"/>
    </location>
</feature>
<dbReference type="Proteomes" id="UP000028700">
    <property type="component" value="Unassembled WGS sequence"/>
</dbReference>
<sequence length="377" mass="42287">MKNINKLSNIIKTTDGPFLTVIVPNPLTVSDLSKAKLKMKDVAMQAEEKLRHAYPTINVDDYMKQLRPYTDDPNQWDDVKSRACAIIVGPDRVTVEDLNHEVNQSSVTVSEHPNWLKLAQNTVEQTHLILALNYDSYRLFQASSSHIEELELASDAPGTLPETLGTNELKGGQLNFNSYDGGVSFHGHNEKSQEVKNDQRNYYQAISTYLREHFPLEKTEVVLYALPQNAAVLREALNYDSAISELFEPSSPAKLSMNEISERIATIIQDGIEANINQLHSDYERFTNLGQTTDDLSQLIDCARNGQIETLIICENTSSPGYLTRSELDTSSEFAKNNNLYNDLADMVIKDNGHIVVLPADKMPIDSPICAILRYPI</sequence>
<dbReference type="Pfam" id="PF18848">
    <property type="entry name" value="baeRF_family6"/>
    <property type="match status" value="1"/>
</dbReference>
<dbReference type="EMBL" id="BBJM01000030">
    <property type="protein sequence ID" value="GAK48431.1"/>
    <property type="molecule type" value="Genomic_DNA"/>
</dbReference>
<dbReference type="InterPro" id="IPR040628">
    <property type="entry name" value="BaeRF_family6"/>
</dbReference>
<proteinExistence type="predicted"/>
<reference evidence="2" key="1">
    <citation type="journal article" date="2014" name="Genome Announc.">
        <title>Draft Genome Sequence of Lactobacillus oryzae Strain SG293T.</title>
        <authorList>
            <person name="Tanizawa Y."/>
            <person name="Fujisawa T."/>
            <person name="Mochizuki T."/>
            <person name="Kaminuma E."/>
            <person name="Nakamura Y."/>
            <person name="Tohno M."/>
        </authorList>
    </citation>
    <scope>NUCLEOTIDE SEQUENCE [LARGE SCALE GENOMIC DNA]</scope>
    <source>
        <strain evidence="2">SG293</strain>
    </source>
</reference>
<gene>
    <name evidence="2" type="ORF">LOSG293_300020</name>
</gene>